<evidence type="ECO:0000256" key="7">
    <source>
        <dbReference type="ARBA" id="ARBA00022806"/>
    </source>
</evidence>
<evidence type="ECO:0000256" key="9">
    <source>
        <dbReference type="ARBA" id="ARBA00023118"/>
    </source>
</evidence>
<dbReference type="CDD" id="cd17930">
    <property type="entry name" value="DEXHc_cas3"/>
    <property type="match status" value="1"/>
</dbReference>
<dbReference type="AlphaFoldDB" id="A0A2U9IH69"/>
<dbReference type="GO" id="GO:0003676">
    <property type="term" value="F:nucleic acid binding"/>
    <property type="evidence" value="ECO:0007669"/>
    <property type="project" value="InterPro"/>
</dbReference>
<dbReference type="SUPFAM" id="SSF52540">
    <property type="entry name" value="P-loop containing nucleoside triphosphate hydrolases"/>
    <property type="match status" value="1"/>
</dbReference>
<accession>A0A2U9IH69</accession>
<evidence type="ECO:0000259" key="11">
    <source>
        <dbReference type="PROSITE" id="PS51643"/>
    </source>
</evidence>
<dbReference type="NCBIfam" id="TIGR01596">
    <property type="entry name" value="cas3_HD"/>
    <property type="match status" value="1"/>
</dbReference>
<protein>
    <recommendedName>
        <fullName evidence="14">CRISPR-associated helicase/endonuclease Cas3</fullName>
    </recommendedName>
</protein>
<dbReference type="GO" id="GO:0140097">
    <property type="term" value="F:catalytic activity, acting on DNA"/>
    <property type="evidence" value="ECO:0007669"/>
    <property type="project" value="UniProtKB-ARBA"/>
</dbReference>
<proteinExistence type="inferred from homology"/>
<sequence length="751" mass="86406">MSNLCISDLQRYCSHPDKQLKDHLREVGELAKQNAIESGRKDIADFAYIAGSLHDIGKYTKNFQIHLRGKKRVECSDHALVSSLIAYDEARTLISNRKDEFNDEISQQIYPLLTMIAVISHHGELKGLCTLKLTLQKKNEEIEIGDSCLFQQIDELKSKWDTIKSELTGTNLTLNTPSLNLLKEARKSIFNVENYLNNLVSNKNYTWKWYYEGLLLFSSLIDADKHSASNTQYLHVSSPLVDKLIDYANTLPKLGRVYQMRSQLFSFALNYSPRESILFLNSPTGSGKTISGSIIGLKHSKKRLIYSLPFINIIEQTYDVLSKVYGQDVLKYHHLTYPSNENEYTDMEKKLITAESWDSPIVVTTFEALVDTLFSPKNAYLKRLHNLANSFLILDEIQSMGIEELYIVKESLEEAVKQLNTNVLFMTATNPFWQGVRPVTATPNRYKVKVMLDDIVTPEKFVENINTQNDVMIEFNTIGSAEIGFNTLKQSLNKKIYYLSTRVIPKHRLKRVKDIAKKMGSGVVLVTTQLVEAGVDLDFTEAYRDLGPIDSIIQAAGRVNRNWLRDQGLLTVMRVKREGGLTDFAKIYGKLTEEITEETLRNFGKKEFNENDVDSLLNSYYSVLRQRFKPENSKKRNVILTNVTRLEFDKVKLKLIQEEPKYIVFIKYDDEAEKVYEELKAALKSQGFDKRAKVKKAMAKAENYIVKVWEQPSTLPIDENLEWYIVERDQVDEYYDNNTGFKNNNTNALIW</sequence>
<evidence type="ECO:0000256" key="4">
    <source>
        <dbReference type="ARBA" id="ARBA00022723"/>
    </source>
</evidence>
<dbReference type="PROSITE" id="PS51643">
    <property type="entry name" value="HD_CAS3"/>
    <property type="match status" value="1"/>
</dbReference>
<dbReference type="SUPFAM" id="SSF109604">
    <property type="entry name" value="HD-domain/PDEase-like"/>
    <property type="match status" value="1"/>
</dbReference>
<dbReference type="OrthoDB" id="43851at2157"/>
<dbReference type="SMR" id="A0A2U9IH69"/>
<evidence type="ECO:0000256" key="1">
    <source>
        <dbReference type="ARBA" id="ARBA00006847"/>
    </source>
</evidence>
<dbReference type="GO" id="GO:0016787">
    <property type="term" value="F:hydrolase activity"/>
    <property type="evidence" value="ECO:0007669"/>
    <property type="project" value="UniProtKB-KW"/>
</dbReference>
<dbReference type="InterPro" id="IPR054712">
    <property type="entry name" value="Cas3-like_dom"/>
</dbReference>
<dbReference type="GO" id="GO:0051607">
    <property type="term" value="P:defense response to virus"/>
    <property type="evidence" value="ECO:0007669"/>
    <property type="project" value="UniProtKB-KW"/>
</dbReference>
<keyword evidence="6" id="KW-0378">Hydrolase</keyword>
<keyword evidence="8" id="KW-0067">ATP-binding</keyword>
<dbReference type="Pfam" id="PF22590">
    <property type="entry name" value="Cas3-like_C_2"/>
    <property type="match status" value="1"/>
</dbReference>
<dbReference type="GO" id="GO:0004386">
    <property type="term" value="F:helicase activity"/>
    <property type="evidence" value="ECO:0007669"/>
    <property type="project" value="UniProtKB-KW"/>
</dbReference>
<name>A0A2U9IH69_9CREN</name>
<evidence type="ECO:0000313" key="13">
    <source>
        <dbReference type="Proteomes" id="UP000248044"/>
    </source>
</evidence>
<evidence type="ECO:0000259" key="10">
    <source>
        <dbReference type="PROSITE" id="PS51192"/>
    </source>
</evidence>
<evidence type="ECO:0000256" key="6">
    <source>
        <dbReference type="ARBA" id="ARBA00022801"/>
    </source>
</evidence>
<evidence type="ECO:0000256" key="8">
    <source>
        <dbReference type="ARBA" id="ARBA00022840"/>
    </source>
</evidence>
<evidence type="ECO:0000313" key="12">
    <source>
        <dbReference type="EMBL" id="AWR95397.1"/>
    </source>
</evidence>
<keyword evidence="13" id="KW-1185">Reference proteome</keyword>
<dbReference type="Gene3D" id="3.40.50.300">
    <property type="entry name" value="P-loop containing nucleotide triphosphate hydrolases"/>
    <property type="match status" value="2"/>
</dbReference>
<dbReference type="PROSITE" id="PS51192">
    <property type="entry name" value="HELICASE_ATP_BIND_1"/>
    <property type="match status" value="1"/>
</dbReference>
<dbReference type="Gene3D" id="1.10.3210.30">
    <property type="match status" value="1"/>
</dbReference>
<dbReference type="EMBL" id="CP029289">
    <property type="protein sequence ID" value="AWR95397.1"/>
    <property type="molecule type" value="Genomic_DNA"/>
</dbReference>
<keyword evidence="5" id="KW-0547">Nucleotide-binding</keyword>
<dbReference type="GO" id="GO:0005524">
    <property type="term" value="F:ATP binding"/>
    <property type="evidence" value="ECO:0007669"/>
    <property type="project" value="UniProtKB-KW"/>
</dbReference>
<dbReference type="Pfam" id="PF00270">
    <property type="entry name" value="DEAD"/>
    <property type="match status" value="1"/>
</dbReference>
<comment type="similarity">
    <text evidence="1">In the N-terminal section; belongs to the CRISPR-associated nuclease Cas3-HD family.</text>
</comment>
<dbReference type="InterPro" id="IPR006474">
    <property type="entry name" value="Helicase_Cas3_CRISPR-ass_core"/>
</dbReference>
<dbReference type="KEGG" id="abri:DFR85_13120"/>
<keyword evidence="4" id="KW-0479">Metal-binding</keyword>
<dbReference type="GeneID" id="36833114"/>
<dbReference type="SMART" id="SM00487">
    <property type="entry name" value="DEXDc"/>
    <property type="match status" value="1"/>
</dbReference>
<dbReference type="GO" id="GO:0046872">
    <property type="term" value="F:metal ion binding"/>
    <property type="evidence" value="ECO:0007669"/>
    <property type="project" value="UniProtKB-KW"/>
</dbReference>
<keyword evidence="3" id="KW-0540">Nuclease</keyword>
<dbReference type="NCBIfam" id="TIGR01587">
    <property type="entry name" value="cas3_core"/>
    <property type="match status" value="1"/>
</dbReference>
<dbReference type="InterPro" id="IPR027417">
    <property type="entry name" value="P-loop_NTPase"/>
</dbReference>
<keyword evidence="9" id="KW-0051">Antiviral defense</keyword>
<feature type="domain" description="HD Cas3-type" evidence="11">
    <location>
        <begin position="13"/>
        <end position="227"/>
    </location>
</feature>
<evidence type="ECO:0000256" key="5">
    <source>
        <dbReference type="ARBA" id="ARBA00022741"/>
    </source>
</evidence>
<evidence type="ECO:0000256" key="3">
    <source>
        <dbReference type="ARBA" id="ARBA00022722"/>
    </source>
</evidence>
<organism evidence="12 13">
    <name type="scientific">Acidianus brierleyi</name>
    <dbReference type="NCBI Taxonomy" id="41673"/>
    <lineage>
        <taxon>Archaea</taxon>
        <taxon>Thermoproteota</taxon>
        <taxon>Thermoprotei</taxon>
        <taxon>Sulfolobales</taxon>
        <taxon>Sulfolobaceae</taxon>
        <taxon>Acidianus</taxon>
    </lineage>
</organism>
<dbReference type="InterPro" id="IPR006483">
    <property type="entry name" value="CRISPR-assoc_Cas3_HD"/>
</dbReference>
<dbReference type="GO" id="GO:0004518">
    <property type="term" value="F:nuclease activity"/>
    <property type="evidence" value="ECO:0007669"/>
    <property type="project" value="UniProtKB-KW"/>
</dbReference>
<feature type="domain" description="Helicase ATP-binding" evidence="10">
    <location>
        <begin position="269"/>
        <end position="429"/>
    </location>
</feature>
<dbReference type="InterPro" id="IPR038257">
    <property type="entry name" value="CRISPR-assoc_Cas3_HD_sf"/>
</dbReference>
<reference evidence="12 13" key="1">
    <citation type="submission" date="2018-05" db="EMBL/GenBank/DDBJ databases">
        <title>Complete Genome Sequences of Extremely Thermoacidophilic, Metal-Mobilizing Type-Strain Members of the Archaeal Family Sulfolobaceae: Acidianus brierleyi DSM-1651T, Acidianus sulfidivorans DSM-18786T, Metallosphaera hakonensis DSM-7519T, and Metallosphaera prunae DSM-10039T.</title>
        <authorList>
            <person name="Counts J.A."/>
            <person name="Kelly R.M."/>
        </authorList>
    </citation>
    <scope>NUCLEOTIDE SEQUENCE [LARGE SCALE GENOMIC DNA]</scope>
    <source>
        <strain evidence="12 13">DSM 1651</strain>
    </source>
</reference>
<evidence type="ECO:0008006" key="14">
    <source>
        <dbReference type="Google" id="ProtNLM"/>
    </source>
</evidence>
<keyword evidence="7" id="KW-0347">Helicase</keyword>
<dbReference type="RefSeq" id="WP_110271275.1">
    <property type="nucleotide sequence ID" value="NZ_CP029289.2"/>
</dbReference>
<gene>
    <name evidence="12" type="ORF">DFR85_13120</name>
</gene>
<dbReference type="InterPro" id="IPR014001">
    <property type="entry name" value="Helicase_ATP-bd"/>
</dbReference>
<dbReference type="InterPro" id="IPR011545">
    <property type="entry name" value="DEAD/DEAH_box_helicase_dom"/>
</dbReference>
<evidence type="ECO:0000256" key="2">
    <source>
        <dbReference type="ARBA" id="ARBA00009046"/>
    </source>
</evidence>
<comment type="similarity">
    <text evidence="2">In the central section; belongs to the CRISPR-associated helicase Cas3 family.</text>
</comment>
<dbReference type="CDD" id="cd09641">
    <property type="entry name" value="Cas3''_I"/>
    <property type="match status" value="1"/>
</dbReference>
<dbReference type="Proteomes" id="UP000248044">
    <property type="component" value="Chromosome"/>
</dbReference>